<comment type="subcellular location">
    <subcellularLocation>
        <location evidence="1">Cytoplasm</location>
    </subcellularLocation>
</comment>
<dbReference type="PANTHER" id="PTHR31334:SF1">
    <property type="entry name" value="GUANINE NUCLEOTIDE EXCHANGE PROTEIN SMCR8"/>
    <property type="match status" value="1"/>
</dbReference>
<dbReference type="GO" id="GO:0006914">
    <property type="term" value="P:autophagy"/>
    <property type="evidence" value="ECO:0007669"/>
    <property type="project" value="UniProtKB-KW"/>
</dbReference>
<dbReference type="PANTHER" id="PTHR31334">
    <property type="entry name" value="SMITH-MAGENIS SYNDROME REGION GENE 8 PROTEIN"/>
    <property type="match status" value="1"/>
</dbReference>
<dbReference type="WBParaSite" id="PSAMB.scaffold147size72779.g2612.t1">
    <property type="protein sequence ID" value="PSAMB.scaffold147size72779.g2612.t1"/>
    <property type="gene ID" value="PSAMB.scaffold147size72779.g2612"/>
</dbReference>
<proteinExistence type="inferred from homology"/>
<evidence type="ECO:0000313" key="9">
    <source>
        <dbReference type="WBParaSite" id="PSAMB.scaffold147size72779.g2612.t1"/>
    </source>
</evidence>
<comment type="similarity">
    <text evidence="5">Belongs to the SMCR8 family.</text>
</comment>
<accession>A0A914V3I4</accession>
<evidence type="ECO:0000256" key="2">
    <source>
        <dbReference type="ARBA" id="ARBA00022490"/>
    </source>
</evidence>
<sequence length="628" mass="70166">MTQAKLDSNLNIDELLTWPPAADPWHRQSSAEFDCVIVVEFSEVEGPKPLVIYPSSPGVHFDANGLAVWLMTCDYQQGSCSAAEKSHFSLSKCTQTLMHNEEQGLHAFVQHWILFDIEARGFVRPLCAAYVTRVGTKLPMLCKQIQHALNALVESLISCNRRQFLKELSQTIDALDSVDHRAISSYYELYYDSSLLGGRNGSSSGASRLEAISLRARKLYGELDSAYKCVSAEVVSHMLESSCQVHNVDISAWLAKLSQTTATATTTATTSTAPTDSGSQGLRAVSSLAPCVYASFLDGIEKLWSKFRLFDPSLRFLTDQSTGHSPFTFSGPSLHFGGYPLLHLPHIKRVKSSLLSAGRPETLEADFSAIIDDDDDEEGVDDARSLNRLVADVATNRRVDEANGKLLTTVVGSLSQLLFPLLTGQFMLVCAGDLRKPTGVDVLRKLRWFVPSAPNGRADPVRWHDGRVPPTAYADHKLYGQRVPQNMSVDDFVANNVRPFLSVLDLNGNVFHSSQYRGRLLDRLSRKRSSTFDTDRSLIFYIFSLIGDSCLLAYVLYYFMYSDQEMYRRSVLQMSRFSQMFSLEPGDVKILRYFVELLRQQDGDIPRVEGSFESLFLDHEPASRPLKL</sequence>
<dbReference type="PROSITE" id="PS51834">
    <property type="entry name" value="DENN_FLCN_SMCR8"/>
    <property type="match status" value="1"/>
</dbReference>
<name>A0A914V3I4_9BILA</name>
<feature type="domain" description="UDENN FLCN/SMCR8-type" evidence="7">
    <location>
        <begin position="26"/>
        <end position="599"/>
    </location>
</feature>
<keyword evidence="6" id="KW-0812">Transmembrane</keyword>
<keyword evidence="4" id="KW-0072">Autophagy</keyword>
<dbReference type="GO" id="GO:0032045">
    <property type="term" value="C:guanyl-nucleotide exchange factor complex"/>
    <property type="evidence" value="ECO:0007669"/>
    <property type="project" value="TreeGrafter"/>
</dbReference>
<evidence type="ECO:0000256" key="6">
    <source>
        <dbReference type="SAM" id="Phobius"/>
    </source>
</evidence>
<dbReference type="GO" id="GO:0005085">
    <property type="term" value="F:guanyl-nucleotide exchange factor activity"/>
    <property type="evidence" value="ECO:0007669"/>
    <property type="project" value="UniProtKB-KW"/>
</dbReference>
<evidence type="ECO:0000256" key="5">
    <source>
        <dbReference type="ARBA" id="ARBA00038137"/>
    </source>
</evidence>
<dbReference type="Proteomes" id="UP000887566">
    <property type="component" value="Unplaced"/>
</dbReference>
<keyword evidence="6" id="KW-1133">Transmembrane helix</keyword>
<dbReference type="AlphaFoldDB" id="A0A914V3I4"/>
<reference evidence="9" key="1">
    <citation type="submission" date="2022-11" db="UniProtKB">
        <authorList>
            <consortium name="WormBaseParasite"/>
        </authorList>
    </citation>
    <scope>IDENTIFICATION</scope>
</reference>
<evidence type="ECO:0000259" key="7">
    <source>
        <dbReference type="PROSITE" id="PS51834"/>
    </source>
</evidence>
<dbReference type="InterPro" id="IPR037521">
    <property type="entry name" value="FLCN/SMCR8_DENN"/>
</dbReference>
<organism evidence="8 9">
    <name type="scientific">Plectus sambesii</name>
    <dbReference type="NCBI Taxonomy" id="2011161"/>
    <lineage>
        <taxon>Eukaryota</taxon>
        <taxon>Metazoa</taxon>
        <taxon>Ecdysozoa</taxon>
        <taxon>Nematoda</taxon>
        <taxon>Chromadorea</taxon>
        <taxon>Plectida</taxon>
        <taxon>Plectina</taxon>
        <taxon>Plectoidea</taxon>
        <taxon>Plectidae</taxon>
        <taxon>Plectus</taxon>
    </lineage>
</organism>
<evidence type="ECO:0000256" key="3">
    <source>
        <dbReference type="ARBA" id="ARBA00022658"/>
    </source>
</evidence>
<protein>
    <submittedName>
        <fullName evidence="9">UDENN FLCN/SMCR8-type domain-containing protein</fullName>
    </submittedName>
</protein>
<feature type="transmembrane region" description="Helical" evidence="6">
    <location>
        <begin position="538"/>
        <end position="559"/>
    </location>
</feature>
<keyword evidence="2" id="KW-0963">Cytoplasm</keyword>
<evidence type="ECO:0000256" key="1">
    <source>
        <dbReference type="ARBA" id="ARBA00004496"/>
    </source>
</evidence>
<keyword evidence="3" id="KW-0344">Guanine-nucleotide releasing factor</keyword>
<evidence type="ECO:0000256" key="4">
    <source>
        <dbReference type="ARBA" id="ARBA00023006"/>
    </source>
</evidence>
<keyword evidence="6" id="KW-0472">Membrane</keyword>
<evidence type="ECO:0000313" key="8">
    <source>
        <dbReference type="Proteomes" id="UP000887566"/>
    </source>
</evidence>
<keyword evidence="8" id="KW-1185">Reference proteome</keyword>
<dbReference type="GO" id="GO:0005737">
    <property type="term" value="C:cytoplasm"/>
    <property type="evidence" value="ECO:0007669"/>
    <property type="project" value="UniProtKB-SubCell"/>
</dbReference>